<dbReference type="EMBL" id="ASPP01001618">
    <property type="protein sequence ID" value="ETO35414.1"/>
    <property type="molecule type" value="Genomic_DNA"/>
</dbReference>
<dbReference type="AlphaFoldDB" id="X6PBI9"/>
<keyword evidence="3" id="KW-1185">Reference proteome</keyword>
<gene>
    <name evidence="2" type="ORF">RFI_01648</name>
</gene>
<accession>X6PBI9</accession>
<keyword evidence="1" id="KW-0812">Transmembrane</keyword>
<keyword evidence="1" id="KW-1133">Transmembrane helix</keyword>
<protein>
    <submittedName>
        <fullName evidence="2">Uncharacterized protein</fullName>
    </submittedName>
</protein>
<evidence type="ECO:0000313" key="3">
    <source>
        <dbReference type="Proteomes" id="UP000023152"/>
    </source>
</evidence>
<reference evidence="2 3" key="1">
    <citation type="journal article" date="2013" name="Curr. Biol.">
        <title>The Genome of the Foraminiferan Reticulomyxa filosa.</title>
        <authorList>
            <person name="Glockner G."/>
            <person name="Hulsmann N."/>
            <person name="Schleicher M."/>
            <person name="Noegel A.A."/>
            <person name="Eichinger L."/>
            <person name="Gallinger C."/>
            <person name="Pawlowski J."/>
            <person name="Sierra R."/>
            <person name="Euteneuer U."/>
            <person name="Pillet L."/>
            <person name="Moustafa A."/>
            <person name="Platzer M."/>
            <person name="Groth M."/>
            <person name="Szafranski K."/>
            <person name="Schliwa M."/>
        </authorList>
    </citation>
    <scope>NUCLEOTIDE SEQUENCE [LARGE SCALE GENOMIC DNA]</scope>
</reference>
<dbReference type="Proteomes" id="UP000023152">
    <property type="component" value="Unassembled WGS sequence"/>
</dbReference>
<comment type="caution">
    <text evidence="2">The sequence shown here is derived from an EMBL/GenBank/DDBJ whole genome shotgun (WGS) entry which is preliminary data.</text>
</comment>
<feature type="transmembrane region" description="Helical" evidence="1">
    <location>
        <begin position="127"/>
        <end position="150"/>
    </location>
</feature>
<keyword evidence="1" id="KW-0472">Membrane</keyword>
<evidence type="ECO:0000313" key="2">
    <source>
        <dbReference type="EMBL" id="ETO35414.1"/>
    </source>
</evidence>
<proteinExistence type="predicted"/>
<name>X6PBI9_RETFI</name>
<organism evidence="2 3">
    <name type="scientific">Reticulomyxa filosa</name>
    <dbReference type="NCBI Taxonomy" id="46433"/>
    <lineage>
        <taxon>Eukaryota</taxon>
        <taxon>Sar</taxon>
        <taxon>Rhizaria</taxon>
        <taxon>Retaria</taxon>
        <taxon>Foraminifera</taxon>
        <taxon>Monothalamids</taxon>
        <taxon>Reticulomyxidae</taxon>
        <taxon>Reticulomyxa</taxon>
    </lineage>
</organism>
<sequence>MMRMKFNTFDKEVITNNGNDNVENENELSNSFFKKKDQKEKDDNVEYDNDVNKDDIQDIVFGKYGGRRHRKRVGRPAQVVPLKPVTVLLSNVMCLWQSVVFIGKYVASNIESDIFMVLFNRIEWRTTYHHSALFCGVVGSAHGILFFFFFPPIFYSNQAYFDVWSVFFSPQNIPNGEKNKKRFFQEEEEEEEEEASKQACKQKASCSKVKILHLF</sequence>
<evidence type="ECO:0000256" key="1">
    <source>
        <dbReference type="SAM" id="Phobius"/>
    </source>
</evidence>